<protein>
    <submittedName>
        <fullName evidence="2">Uncharacterized protein</fullName>
    </submittedName>
</protein>
<dbReference type="EMBL" id="HE663493">
    <property type="protein sequence ID" value="CCG08423.1"/>
    <property type="molecule type" value="Genomic_DNA"/>
</dbReference>
<keyword evidence="1" id="KW-0812">Transmembrane</keyword>
<evidence type="ECO:0000313" key="3">
    <source>
        <dbReference type="Proteomes" id="UP000033220"/>
    </source>
</evidence>
<dbReference type="Proteomes" id="UP000033220">
    <property type="component" value="Chromosome DSM 122"/>
</dbReference>
<dbReference type="HOGENOM" id="CLU_2411258_0_0_5"/>
<accession>H6SKA8</accession>
<reference evidence="2 3" key="1">
    <citation type="submission" date="2012-02" db="EMBL/GenBank/DDBJ databases">
        <title>Shotgun genome sequence of Phaeospirillum photometricum DSM 122.</title>
        <authorList>
            <person name="Duquesne K."/>
            <person name="Sturgis J."/>
        </authorList>
    </citation>
    <scope>NUCLEOTIDE SEQUENCE [LARGE SCALE GENOMIC DNA]</scope>
    <source>
        <strain evidence="3">DSM122</strain>
    </source>
</reference>
<sequence length="92" mass="10119">MVERSLQVFSRRCADAGGFVNIILELKTGSLNKRDCLLLRFFCLFLRFFGLVFGLVCSRFCCLGHGLVGLFDGVEGGRVGTGRPRCVVLLDG</sequence>
<evidence type="ECO:0000313" key="2">
    <source>
        <dbReference type="EMBL" id="CCG08423.1"/>
    </source>
</evidence>
<dbReference type="AlphaFoldDB" id="H6SKA8"/>
<keyword evidence="3" id="KW-1185">Reference proteome</keyword>
<proteinExistence type="predicted"/>
<gene>
    <name evidence="2" type="ORF">RSPPHO_01797</name>
</gene>
<name>H6SKA8_PARPM</name>
<evidence type="ECO:0000256" key="1">
    <source>
        <dbReference type="SAM" id="Phobius"/>
    </source>
</evidence>
<organism evidence="2 3">
    <name type="scientific">Pararhodospirillum photometricum DSM 122</name>
    <dbReference type="NCBI Taxonomy" id="1150469"/>
    <lineage>
        <taxon>Bacteria</taxon>
        <taxon>Pseudomonadati</taxon>
        <taxon>Pseudomonadota</taxon>
        <taxon>Alphaproteobacteria</taxon>
        <taxon>Rhodospirillales</taxon>
        <taxon>Rhodospirillaceae</taxon>
        <taxon>Pararhodospirillum</taxon>
    </lineage>
</organism>
<keyword evidence="1" id="KW-1133">Transmembrane helix</keyword>
<dbReference type="KEGG" id="rpm:RSPPHO_01797"/>
<keyword evidence="1" id="KW-0472">Membrane</keyword>
<feature type="transmembrane region" description="Helical" evidence="1">
    <location>
        <begin position="37"/>
        <end position="56"/>
    </location>
</feature>